<organism evidence="8 9">
    <name type="scientific">Pontiella agarivorans</name>
    <dbReference type="NCBI Taxonomy" id="3038953"/>
    <lineage>
        <taxon>Bacteria</taxon>
        <taxon>Pseudomonadati</taxon>
        <taxon>Kiritimatiellota</taxon>
        <taxon>Kiritimatiellia</taxon>
        <taxon>Kiritimatiellales</taxon>
        <taxon>Pontiellaceae</taxon>
        <taxon>Pontiella</taxon>
    </lineage>
</organism>
<accession>A0ABU5MT23</accession>
<sequence>MNETVEILGKLMDATALRQKVLSNNLANANTPGYIRKDVEFSAALADALDDGVDDIRKVQPEVISDTDAPLDSRGNSVSLQKEMGEIAQNALLYDFAAEMTGQKFNLLRKAISGTK</sequence>
<evidence type="ECO:0000313" key="9">
    <source>
        <dbReference type="Proteomes" id="UP001290861"/>
    </source>
</evidence>
<comment type="subcellular location">
    <subcellularLocation>
        <location evidence="1 6">Bacterial flagellum basal body</location>
    </subcellularLocation>
</comment>
<evidence type="ECO:0000256" key="6">
    <source>
        <dbReference type="PIRNR" id="PIRNR002889"/>
    </source>
</evidence>
<comment type="function">
    <text evidence="5 6">Structural component of flagellum, the bacterial motility apparatus. Part of the rod structure of flagellar basal body.</text>
</comment>
<keyword evidence="4 6" id="KW-0975">Bacterial flagellum</keyword>
<dbReference type="Pfam" id="PF00460">
    <property type="entry name" value="Flg_bb_rod"/>
    <property type="match status" value="1"/>
</dbReference>
<evidence type="ECO:0000256" key="4">
    <source>
        <dbReference type="ARBA" id="ARBA00023143"/>
    </source>
</evidence>
<keyword evidence="9" id="KW-1185">Reference proteome</keyword>
<evidence type="ECO:0000256" key="1">
    <source>
        <dbReference type="ARBA" id="ARBA00004117"/>
    </source>
</evidence>
<evidence type="ECO:0000256" key="3">
    <source>
        <dbReference type="ARBA" id="ARBA00014376"/>
    </source>
</evidence>
<dbReference type="Proteomes" id="UP001290861">
    <property type="component" value="Unassembled WGS sequence"/>
</dbReference>
<comment type="subunit">
    <text evidence="6">The basal body constitutes a major portion of the flagellar organelle and consists of a number of rings mounted on a central rod.</text>
</comment>
<dbReference type="RefSeq" id="WP_322607078.1">
    <property type="nucleotide sequence ID" value="NZ_JARVCO010000002.1"/>
</dbReference>
<dbReference type="PIRSF" id="PIRSF002889">
    <property type="entry name" value="Rod_FlgB"/>
    <property type="match status" value="1"/>
</dbReference>
<evidence type="ECO:0000313" key="8">
    <source>
        <dbReference type="EMBL" id="MDZ8117277.1"/>
    </source>
</evidence>
<reference evidence="8 9" key="1">
    <citation type="journal article" date="2024" name="Appl. Environ. Microbiol.">
        <title>Pontiella agarivorans sp. nov., a novel marine anaerobic bacterium capable of degrading macroalgal polysaccharides and fixing nitrogen.</title>
        <authorList>
            <person name="Liu N."/>
            <person name="Kivenson V."/>
            <person name="Peng X."/>
            <person name="Cui Z."/>
            <person name="Lankiewicz T.S."/>
            <person name="Gosselin K.M."/>
            <person name="English C.J."/>
            <person name="Blair E.M."/>
            <person name="O'Malley M.A."/>
            <person name="Valentine D.L."/>
        </authorList>
    </citation>
    <scope>NUCLEOTIDE SEQUENCE [LARGE SCALE GENOMIC DNA]</scope>
    <source>
        <strain evidence="8 9">NLcol2</strain>
    </source>
</reference>
<evidence type="ECO:0000259" key="7">
    <source>
        <dbReference type="Pfam" id="PF00460"/>
    </source>
</evidence>
<dbReference type="EMBL" id="JARVCO010000002">
    <property type="protein sequence ID" value="MDZ8117277.1"/>
    <property type="molecule type" value="Genomic_DNA"/>
</dbReference>
<keyword evidence="8" id="KW-0282">Flagellum</keyword>
<proteinExistence type="inferred from homology"/>
<keyword evidence="8" id="KW-0969">Cilium</keyword>
<dbReference type="InterPro" id="IPR001444">
    <property type="entry name" value="Flag_bb_rod_N"/>
</dbReference>
<dbReference type="InterPro" id="IPR006300">
    <property type="entry name" value="FlgB"/>
</dbReference>
<evidence type="ECO:0000256" key="5">
    <source>
        <dbReference type="ARBA" id="ARBA00024934"/>
    </source>
</evidence>
<keyword evidence="8" id="KW-0966">Cell projection</keyword>
<gene>
    <name evidence="8" type="ORF">P9H32_01450</name>
</gene>
<protein>
    <recommendedName>
        <fullName evidence="3 6">Flagellar basal body rod protein FlgB</fullName>
    </recommendedName>
</protein>
<evidence type="ECO:0000256" key="2">
    <source>
        <dbReference type="ARBA" id="ARBA00009677"/>
    </source>
</evidence>
<feature type="domain" description="Flagellar basal body rod protein N-terminal" evidence="7">
    <location>
        <begin position="12"/>
        <end position="34"/>
    </location>
</feature>
<dbReference type="PANTHER" id="PTHR30435">
    <property type="entry name" value="FLAGELLAR PROTEIN"/>
    <property type="match status" value="1"/>
</dbReference>
<dbReference type="PANTHER" id="PTHR30435:SF12">
    <property type="entry name" value="FLAGELLAR BASAL BODY ROD PROTEIN FLGB"/>
    <property type="match status" value="1"/>
</dbReference>
<comment type="similarity">
    <text evidence="2 6">Belongs to the flagella basal body rod proteins family.</text>
</comment>
<name>A0ABU5MT23_9BACT</name>
<comment type="caution">
    <text evidence="8">The sequence shown here is derived from an EMBL/GenBank/DDBJ whole genome shotgun (WGS) entry which is preliminary data.</text>
</comment>